<feature type="transmembrane region" description="Helical" evidence="1">
    <location>
        <begin position="6"/>
        <end position="27"/>
    </location>
</feature>
<sequence>MTLTTQFTTMLVLILCGLLIGAIFDVYKQLVRPHAFKNRLVIDSLFCGLVGVWLYYILFQLNGGALRFYFIIALALGISIYYALFQDIFLRFFAYFLNLLSACFRAIYQLINHVIVKPITWIVRVLAGIVVFVLSIVWRVIVTLFKLIKLLLAPFLPRIVKKYLKQFVETCDNRIRVVWKKLGLFIKKRRRAGDVQEEEKNG</sequence>
<organism evidence="2 3">
    <name type="scientific">Alkalibacillus salilacus</name>
    <dbReference type="NCBI Taxonomy" id="284582"/>
    <lineage>
        <taxon>Bacteria</taxon>
        <taxon>Bacillati</taxon>
        <taxon>Bacillota</taxon>
        <taxon>Bacilli</taxon>
        <taxon>Bacillales</taxon>
        <taxon>Bacillaceae</taxon>
        <taxon>Alkalibacillus</taxon>
    </lineage>
</organism>
<dbReference type="NCBIfam" id="TIGR02893">
    <property type="entry name" value="spore_yabQ"/>
    <property type="match status" value="1"/>
</dbReference>
<evidence type="ECO:0000313" key="2">
    <source>
        <dbReference type="EMBL" id="MDQ0158459.1"/>
    </source>
</evidence>
<keyword evidence="1" id="KW-0472">Membrane</keyword>
<feature type="transmembrane region" description="Helical" evidence="1">
    <location>
        <begin position="39"/>
        <end position="59"/>
    </location>
</feature>
<keyword evidence="3" id="KW-1185">Reference proteome</keyword>
<keyword evidence="1" id="KW-0812">Transmembrane</keyword>
<comment type="caution">
    <text evidence="2">The sequence shown here is derived from an EMBL/GenBank/DDBJ whole genome shotgun (WGS) entry which is preliminary data.</text>
</comment>
<keyword evidence="1" id="KW-1133">Transmembrane helix</keyword>
<dbReference type="EMBL" id="JAUSTQ010000001">
    <property type="protein sequence ID" value="MDQ0158459.1"/>
    <property type="molecule type" value="Genomic_DNA"/>
</dbReference>
<evidence type="ECO:0000313" key="3">
    <source>
        <dbReference type="Proteomes" id="UP001224359"/>
    </source>
</evidence>
<evidence type="ECO:0000256" key="1">
    <source>
        <dbReference type="SAM" id="Phobius"/>
    </source>
</evidence>
<feature type="transmembrane region" description="Helical" evidence="1">
    <location>
        <begin position="121"/>
        <end position="142"/>
    </location>
</feature>
<dbReference type="InterPro" id="IPR019074">
    <property type="entry name" value="YabQ"/>
</dbReference>
<feature type="transmembrane region" description="Helical" evidence="1">
    <location>
        <begin position="65"/>
        <end position="85"/>
    </location>
</feature>
<feature type="transmembrane region" description="Helical" evidence="1">
    <location>
        <begin position="92"/>
        <end position="115"/>
    </location>
</feature>
<proteinExistence type="predicted"/>
<gene>
    <name evidence="2" type="ORF">J2S77_000409</name>
</gene>
<dbReference type="Proteomes" id="UP001224359">
    <property type="component" value="Unassembled WGS sequence"/>
</dbReference>
<name>A0ABT9VC07_9BACI</name>
<reference evidence="2 3" key="1">
    <citation type="submission" date="2023-07" db="EMBL/GenBank/DDBJ databases">
        <title>Genomic Encyclopedia of Type Strains, Phase IV (KMG-IV): sequencing the most valuable type-strain genomes for metagenomic binning, comparative biology and taxonomic classification.</title>
        <authorList>
            <person name="Goeker M."/>
        </authorList>
    </citation>
    <scope>NUCLEOTIDE SEQUENCE [LARGE SCALE GENOMIC DNA]</scope>
    <source>
        <strain evidence="2 3">DSM 16460</strain>
    </source>
</reference>
<accession>A0ABT9VC07</accession>
<dbReference type="Pfam" id="PF09578">
    <property type="entry name" value="Spore_YabQ"/>
    <property type="match status" value="1"/>
</dbReference>
<protein>
    <submittedName>
        <fullName evidence="2">Spore cortex biosynthesis protein YabQ</fullName>
    </submittedName>
</protein>
<dbReference type="RefSeq" id="WP_370871764.1">
    <property type="nucleotide sequence ID" value="NZ_JAUSTQ010000001.1"/>
</dbReference>